<dbReference type="NCBIfam" id="NF010061">
    <property type="entry name" value="PRK13538.1"/>
    <property type="match status" value="1"/>
</dbReference>
<gene>
    <name evidence="8" type="primary">ccmA</name>
    <name evidence="8" type="ORF">GQF03_15495</name>
</gene>
<dbReference type="PANTHER" id="PTHR43499">
    <property type="entry name" value="ABC TRANSPORTER I FAMILY MEMBER 1"/>
    <property type="match status" value="1"/>
</dbReference>
<dbReference type="PROSITE" id="PS50893">
    <property type="entry name" value="ABC_TRANSPORTER_2"/>
    <property type="match status" value="1"/>
</dbReference>
<protein>
    <submittedName>
        <fullName evidence="8">Heme ABC exporter ATP-binding protein CcmA</fullName>
    </submittedName>
</protein>
<comment type="caution">
    <text evidence="8">The sequence shown here is derived from an EMBL/GenBank/DDBJ whole genome shotgun (WGS) entry which is preliminary data.</text>
</comment>
<dbReference type="GO" id="GO:0017004">
    <property type="term" value="P:cytochrome complex assembly"/>
    <property type="evidence" value="ECO:0007669"/>
    <property type="project" value="UniProtKB-KW"/>
</dbReference>
<dbReference type="Proteomes" id="UP000445696">
    <property type="component" value="Unassembled WGS sequence"/>
</dbReference>
<keyword evidence="9" id="KW-1185">Reference proteome</keyword>
<dbReference type="InterPro" id="IPR003439">
    <property type="entry name" value="ABC_transporter-like_ATP-bd"/>
</dbReference>
<dbReference type="InterPro" id="IPR027417">
    <property type="entry name" value="P-loop_NTPase"/>
</dbReference>
<dbReference type="InterPro" id="IPR003593">
    <property type="entry name" value="AAA+_ATPase"/>
</dbReference>
<evidence type="ECO:0000313" key="9">
    <source>
        <dbReference type="Proteomes" id="UP000445696"/>
    </source>
</evidence>
<sequence>MRFSVQNLACQRADQLIFEGLSFALGPGEAIWVQGRNGAGKSSLLRICAGLLRPHAGGVAWADEDIFTESDRYQGAFHYVGHQDALKPALTVSENIKFWAAYHGHSDIETALAEFELAPLRDTPAGILSQGQKKRTNLARLAASSAPLWILDEPVSALDKHFIALFKEKLLRHLAGGGMAIFATHQDLGIDQVRRLNLDEVAV</sequence>
<evidence type="ECO:0000259" key="7">
    <source>
        <dbReference type="PROSITE" id="PS50893"/>
    </source>
</evidence>
<reference evidence="8 9" key="1">
    <citation type="journal article" date="2014" name="Int. J. Syst. Evol. Microbiol.">
        <title>Sneathiella chungangensis sp. nov., isolated from a marine sand, and emended description of the genus Sneathiella.</title>
        <authorList>
            <person name="Siamphan C."/>
            <person name="Kim H."/>
            <person name="Lee J.S."/>
            <person name="Kim W."/>
        </authorList>
    </citation>
    <scope>NUCLEOTIDE SEQUENCE [LARGE SCALE GENOMIC DNA]</scope>
    <source>
        <strain evidence="8 9">KCTC 32476</strain>
    </source>
</reference>
<dbReference type="NCBIfam" id="TIGR01189">
    <property type="entry name" value="ccmA"/>
    <property type="match status" value="1"/>
</dbReference>
<accession>A0A845MJ23</accession>
<evidence type="ECO:0000256" key="5">
    <source>
        <dbReference type="ARBA" id="ARBA00022967"/>
    </source>
</evidence>
<evidence type="ECO:0000313" key="8">
    <source>
        <dbReference type="EMBL" id="MZR23741.1"/>
    </source>
</evidence>
<feature type="domain" description="ABC transporter" evidence="7">
    <location>
        <begin position="3"/>
        <end position="201"/>
    </location>
</feature>
<evidence type="ECO:0000256" key="3">
    <source>
        <dbReference type="ARBA" id="ARBA00022748"/>
    </source>
</evidence>
<dbReference type="EMBL" id="WTVA01000015">
    <property type="protein sequence ID" value="MZR23741.1"/>
    <property type="molecule type" value="Genomic_DNA"/>
</dbReference>
<name>A0A845MJ23_9PROT</name>
<keyword evidence="1" id="KW-0813">Transport</keyword>
<dbReference type="SUPFAM" id="SSF52540">
    <property type="entry name" value="P-loop containing nucleoside triphosphate hydrolases"/>
    <property type="match status" value="1"/>
</dbReference>
<dbReference type="PANTHER" id="PTHR43499:SF1">
    <property type="entry name" value="ABC TRANSPORTER I FAMILY MEMBER 1"/>
    <property type="match status" value="1"/>
</dbReference>
<proteinExistence type="predicted"/>
<evidence type="ECO:0000256" key="4">
    <source>
        <dbReference type="ARBA" id="ARBA00022840"/>
    </source>
</evidence>
<keyword evidence="5" id="KW-1278">Translocase</keyword>
<dbReference type="Pfam" id="PF00005">
    <property type="entry name" value="ABC_tran"/>
    <property type="match status" value="1"/>
</dbReference>
<dbReference type="SMART" id="SM00382">
    <property type="entry name" value="AAA"/>
    <property type="match status" value="1"/>
</dbReference>
<evidence type="ECO:0000256" key="6">
    <source>
        <dbReference type="ARBA" id="ARBA00023136"/>
    </source>
</evidence>
<dbReference type="GO" id="GO:0005524">
    <property type="term" value="F:ATP binding"/>
    <property type="evidence" value="ECO:0007669"/>
    <property type="project" value="UniProtKB-KW"/>
</dbReference>
<dbReference type="GO" id="GO:0022857">
    <property type="term" value="F:transmembrane transporter activity"/>
    <property type="evidence" value="ECO:0007669"/>
    <property type="project" value="InterPro"/>
</dbReference>
<dbReference type="AlphaFoldDB" id="A0A845MJ23"/>
<dbReference type="OrthoDB" id="9800654at2"/>
<keyword evidence="2" id="KW-0547">Nucleotide-binding</keyword>
<dbReference type="RefSeq" id="WP_161340180.1">
    <property type="nucleotide sequence ID" value="NZ_JBHSDG010000003.1"/>
</dbReference>
<dbReference type="InterPro" id="IPR005895">
    <property type="entry name" value="ABC_transptr_haem_export_CcmA"/>
</dbReference>
<organism evidence="8 9">
    <name type="scientific">Sneathiella chungangensis</name>
    <dbReference type="NCBI Taxonomy" id="1418234"/>
    <lineage>
        <taxon>Bacteria</taxon>
        <taxon>Pseudomonadati</taxon>
        <taxon>Pseudomonadota</taxon>
        <taxon>Alphaproteobacteria</taxon>
        <taxon>Sneathiellales</taxon>
        <taxon>Sneathiellaceae</taxon>
        <taxon>Sneathiella</taxon>
    </lineage>
</organism>
<keyword evidence="6" id="KW-0472">Membrane</keyword>
<dbReference type="Gene3D" id="3.40.50.300">
    <property type="entry name" value="P-loop containing nucleotide triphosphate hydrolases"/>
    <property type="match status" value="1"/>
</dbReference>
<keyword evidence="4 8" id="KW-0067">ATP-binding</keyword>
<keyword evidence="3" id="KW-0201">Cytochrome c-type biogenesis</keyword>
<evidence type="ECO:0000256" key="2">
    <source>
        <dbReference type="ARBA" id="ARBA00022741"/>
    </source>
</evidence>
<evidence type="ECO:0000256" key="1">
    <source>
        <dbReference type="ARBA" id="ARBA00022448"/>
    </source>
</evidence>
<dbReference type="GO" id="GO:0016887">
    <property type="term" value="F:ATP hydrolysis activity"/>
    <property type="evidence" value="ECO:0007669"/>
    <property type="project" value="InterPro"/>
</dbReference>